<gene>
    <name evidence="1" type="primary">ywpJ</name>
    <name evidence="1" type="ORF">IBLFYP30_01928</name>
</gene>
<evidence type="ECO:0000313" key="1">
    <source>
        <dbReference type="EMBL" id="VYU17370.1"/>
    </source>
</evidence>
<dbReference type="Gene3D" id="3.30.1240.10">
    <property type="match status" value="1"/>
</dbReference>
<proteinExistence type="predicted"/>
<dbReference type="EC" id="3.1.3.-" evidence="1"/>
<dbReference type="PANTHER" id="PTHR10000">
    <property type="entry name" value="PHOSPHOSERINE PHOSPHATASE"/>
    <property type="match status" value="1"/>
</dbReference>
<dbReference type="RefSeq" id="WP_156530924.1">
    <property type="nucleotide sequence ID" value="NZ_CACRUE010000030.1"/>
</dbReference>
<dbReference type="GO" id="GO:0000287">
    <property type="term" value="F:magnesium ion binding"/>
    <property type="evidence" value="ECO:0007669"/>
    <property type="project" value="TreeGrafter"/>
</dbReference>
<dbReference type="InterPro" id="IPR006379">
    <property type="entry name" value="HAD-SF_hydro_IIB"/>
</dbReference>
<sequence>MNNKKILFFDIDGTLISETSGEIPESTKTALKKAQENGHITIINTGRTRALIEPRLQDMKFDGYICGCGTYIEIHNKVLYHKTIDKHKYKEIIQVLKDNETEMIIEGIESIYMDTETKDKQKQAKIQEFLQRGFPIKPLNSEDLSFDKFCFILENPDKRENIIEYIENEGLDYIDRGSNLFEVVPKGHSKASGMEFLLNYFNLEKEDSYAFGDSYNDTTMFEYCPNGILMANGKEDLSQIVRFVTKDVDEDGIEYALQHFNIV</sequence>
<accession>A0A6N3CKT9</accession>
<dbReference type="NCBIfam" id="TIGR00099">
    <property type="entry name" value="Cof-subfamily"/>
    <property type="match status" value="1"/>
</dbReference>
<dbReference type="GO" id="GO:0005829">
    <property type="term" value="C:cytosol"/>
    <property type="evidence" value="ECO:0007669"/>
    <property type="project" value="TreeGrafter"/>
</dbReference>
<dbReference type="InterPro" id="IPR036412">
    <property type="entry name" value="HAD-like_sf"/>
</dbReference>
<dbReference type="SFLD" id="SFLDS00003">
    <property type="entry name" value="Haloacid_Dehalogenase"/>
    <property type="match status" value="1"/>
</dbReference>
<dbReference type="InterPro" id="IPR000150">
    <property type="entry name" value="Cof"/>
</dbReference>
<protein>
    <submittedName>
        <fullName evidence="1">Phosphatase YwpJ</fullName>
        <ecNumber evidence="1">3.1.3.-</ecNumber>
    </submittedName>
</protein>
<reference evidence="1" key="1">
    <citation type="submission" date="2019-11" db="EMBL/GenBank/DDBJ databases">
        <authorList>
            <person name="Feng L."/>
        </authorList>
    </citation>
    <scope>NUCLEOTIDE SEQUENCE</scope>
    <source>
        <strain evidence="1">IbartlettiiLFYP30</strain>
    </source>
</reference>
<keyword evidence="1" id="KW-0378">Hydrolase</keyword>
<dbReference type="Gene3D" id="3.40.50.1000">
    <property type="entry name" value="HAD superfamily/HAD-like"/>
    <property type="match status" value="1"/>
</dbReference>
<dbReference type="PANTHER" id="PTHR10000:SF25">
    <property type="entry name" value="PHOSPHATASE YKRA-RELATED"/>
    <property type="match status" value="1"/>
</dbReference>
<dbReference type="EMBL" id="CACRUE010000030">
    <property type="protein sequence ID" value="VYU17370.1"/>
    <property type="molecule type" value="Genomic_DNA"/>
</dbReference>
<organism evidence="1">
    <name type="scientific">Intestinibacter bartlettii</name>
    <dbReference type="NCBI Taxonomy" id="261299"/>
    <lineage>
        <taxon>Bacteria</taxon>
        <taxon>Bacillati</taxon>
        <taxon>Bacillota</taxon>
        <taxon>Clostridia</taxon>
        <taxon>Peptostreptococcales</taxon>
        <taxon>Peptostreptococcaceae</taxon>
        <taxon>Intestinibacter</taxon>
    </lineage>
</organism>
<dbReference type="SUPFAM" id="SSF56784">
    <property type="entry name" value="HAD-like"/>
    <property type="match status" value="1"/>
</dbReference>
<dbReference type="GO" id="GO:0016791">
    <property type="term" value="F:phosphatase activity"/>
    <property type="evidence" value="ECO:0007669"/>
    <property type="project" value="UniProtKB-ARBA"/>
</dbReference>
<name>A0A6N3CKT9_9FIRM</name>
<dbReference type="SFLD" id="SFLDG01140">
    <property type="entry name" value="C2.B:_Phosphomannomutase_and_P"/>
    <property type="match status" value="1"/>
</dbReference>
<dbReference type="AlphaFoldDB" id="A0A6N3CKT9"/>
<dbReference type="InterPro" id="IPR023214">
    <property type="entry name" value="HAD_sf"/>
</dbReference>
<dbReference type="NCBIfam" id="TIGR01484">
    <property type="entry name" value="HAD-SF-IIB"/>
    <property type="match status" value="1"/>
</dbReference>
<dbReference type="Pfam" id="PF08282">
    <property type="entry name" value="Hydrolase_3"/>
    <property type="match status" value="1"/>
</dbReference>